<protein>
    <submittedName>
        <fullName evidence="1">2-oxoglutarate:ferredoxin oxidoreductase</fullName>
    </submittedName>
</protein>
<organism evidence="1">
    <name type="scientific">Dictyoglomus thermophilum</name>
    <dbReference type="NCBI Taxonomy" id="14"/>
    <lineage>
        <taxon>Bacteria</taxon>
        <taxon>Pseudomonadati</taxon>
        <taxon>Dictyoglomota</taxon>
        <taxon>Dictyoglomia</taxon>
        <taxon>Dictyoglomales</taxon>
        <taxon>Dictyoglomaceae</taxon>
        <taxon>Dictyoglomus</taxon>
    </lineage>
</organism>
<evidence type="ECO:0000313" key="1">
    <source>
        <dbReference type="EMBL" id="HFX13830.1"/>
    </source>
</evidence>
<accession>A0A7C3MID2</accession>
<name>A0A7C3MID2_DICTH</name>
<dbReference type="AlphaFoldDB" id="A0A7C3MID2"/>
<reference evidence="1" key="1">
    <citation type="journal article" date="2020" name="mSystems">
        <title>Genome- and Community-Level Interaction Insights into Carbon Utilization and Element Cycling Functions of Hydrothermarchaeota in Hydrothermal Sediment.</title>
        <authorList>
            <person name="Zhou Z."/>
            <person name="Liu Y."/>
            <person name="Xu W."/>
            <person name="Pan J."/>
            <person name="Luo Z.H."/>
            <person name="Li M."/>
        </authorList>
    </citation>
    <scope>NUCLEOTIDE SEQUENCE [LARGE SCALE GENOMIC DNA]</scope>
    <source>
        <strain evidence="1">SpSt-81</strain>
    </source>
</reference>
<dbReference type="EMBL" id="DTIN01000025">
    <property type="protein sequence ID" value="HFX13830.1"/>
    <property type="molecule type" value="Genomic_DNA"/>
</dbReference>
<proteinExistence type="predicted"/>
<sequence>MFKDFKPPKGYKLLITAPNYIIGELVYNLLTTSGLHPQILSSSFPYTDPVYMGRGLPVYIIVPENEFEEAKRVIEEENIDNN</sequence>
<comment type="caution">
    <text evidence="1">The sequence shown here is derived from an EMBL/GenBank/DDBJ whole genome shotgun (WGS) entry which is preliminary data.</text>
</comment>
<gene>
    <name evidence="1" type="ORF">ENW00_06720</name>
</gene>